<evidence type="ECO:0000256" key="1">
    <source>
        <dbReference type="SAM" id="MobiDB-lite"/>
    </source>
</evidence>
<feature type="region of interest" description="Disordered" evidence="1">
    <location>
        <begin position="92"/>
        <end position="162"/>
    </location>
</feature>
<comment type="caution">
    <text evidence="2">The sequence shown here is derived from an EMBL/GenBank/DDBJ whole genome shotgun (WGS) entry which is preliminary data.</text>
</comment>
<dbReference type="EMBL" id="MU629796">
    <property type="protein sequence ID" value="KAJ1255185.1"/>
    <property type="molecule type" value="Genomic_DNA"/>
</dbReference>
<dbReference type="EMBL" id="MU629796">
    <property type="protein sequence ID" value="KAJ1255183.1"/>
    <property type="molecule type" value="Genomic_DNA"/>
</dbReference>
<feature type="compositionally biased region" description="Low complexity" evidence="1">
    <location>
        <begin position="47"/>
        <end position="56"/>
    </location>
</feature>
<organism evidence="2 3">
    <name type="scientific">Paspalum vaginatum</name>
    <name type="common">seashore paspalum</name>
    <dbReference type="NCBI Taxonomy" id="158149"/>
    <lineage>
        <taxon>Eukaryota</taxon>
        <taxon>Viridiplantae</taxon>
        <taxon>Streptophyta</taxon>
        <taxon>Embryophyta</taxon>
        <taxon>Tracheophyta</taxon>
        <taxon>Spermatophyta</taxon>
        <taxon>Magnoliopsida</taxon>
        <taxon>Liliopsida</taxon>
        <taxon>Poales</taxon>
        <taxon>Poaceae</taxon>
        <taxon>PACMAD clade</taxon>
        <taxon>Panicoideae</taxon>
        <taxon>Andropogonodae</taxon>
        <taxon>Paspaleae</taxon>
        <taxon>Paspalinae</taxon>
        <taxon>Paspalum</taxon>
    </lineage>
</organism>
<dbReference type="Proteomes" id="UP001164776">
    <property type="component" value="Unassembled WGS sequence"/>
</dbReference>
<name>A0A9W7XA68_9POAL</name>
<reference evidence="2 3" key="1">
    <citation type="submission" date="2022-10" db="EMBL/GenBank/DDBJ databases">
        <title>WGS assembly of Paspalum vaginatum 540-79.</title>
        <authorList>
            <person name="Sun G."/>
            <person name="Wase N."/>
            <person name="Shu S."/>
            <person name="Jenkins J."/>
            <person name="Zhou B."/>
            <person name="Torres-Rodriguez J."/>
            <person name="Chen C."/>
            <person name="Sandor L."/>
            <person name="Plott C."/>
            <person name="Yoshinga Y."/>
            <person name="Daum C."/>
            <person name="Qi P."/>
            <person name="Barry K."/>
            <person name="Lipzen A."/>
            <person name="Berry L."/>
            <person name="Pedersen C."/>
            <person name="Gottilla T."/>
            <person name="Foltz A."/>
            <person name="Yu H."/>
            <person name="O'Malley R."/>
            <person name="Zhang C."/>
            <person name="Devos K."/>
            <person name="Sigmon B."/>
            <person name="Yu B."/>
            <person name="Obata T."/>
            <person name="Schmutz J."/>
            <person name="Schnable J."/>
        </authorList>
    </citation>
    <scope>NUCLEOTIDE SEQUENCE [LARGE SCALE GENOMIC DNA]</scope>
    <source>
        <strain evidence="3">cv. 540-79</strain>
    </source>
</reference>
<gene>
    <name evidence="2" type="ORF">BS78_K281000</name>
</gene>
<feature type="region of interest" description="Disordered" evidence="1">
    <location>
        <begin position="1"/>
        <end position="60"/>
    </location>
</feature>
<proteinExistence type="predicted"/>
<keyword evidence="3" id="KW-1185">Reference proteome</keyword>
<evidence type="ECO:0000313" key="3">
    <source>
        <dbReference type="Proteomes" id="UP001164776"/>
    </source>
</evidence>
<dbReference type="AlphaFoldDB" id="A0A9W7XA68"/>
<dbReference type="EMBL" id="MU629796">
    <property type="protein sequence ID" value="KAJ1255184.1"/>
    <property type="molecule type" value="Genomic_DNA"/>
</dbReference>
<accession>A0A9W7XA68</accession>
<feature type="compositionally biased region" description="Low complexity" evidence="1">
    <location>
        <begin position="9"/>
        <end position="22"/>
    </location>
</feature>
<sequence>MAQPLPTELLPWPRSSSSLPLPHGASTSQVPLPPPSTSQAGPKSRCSSTSGTSSSSPFHGRLLLRPAGCRRALQLRRLPHLSLRQHQGCCPPPLVRTGAQKHLPLAPPSSSSSKPAPSPAPGATTPLQLRSPASSSPLAEAPPRTGGLQLQLQRRPSAPPCRPSLHLLGARHLFDEMTNRAAVTRHLSICAQAATLAPTMCSGVCPKESPPPALPPHPA</sequence>
<evidence type="ECO:0000313" key="2">
    <source>
        <dbReference type="EMBL" id="KAJ1255184.1"/>
    </source>
</evidence>
<protein>
    <submittedName>
        <fullName evidence="2">Uncharacterized protein</fullName>
    </submittedName>
</protein>
<feature type="compositionally biased region" description="Low complexity" evidence="1">
    <location>
        <begin position="126"/>
        <end position="143"/>
    </location>
</feature>